<evidence type="ECO:0000256" key="9">
    <source>
        <dbReference type="RuleBase" id="RU364149"/>
    </source>
</evidence>
<proteinExistence type="inferred from homology"/>
<name>B6QS59_TALMQ</name>
<evidence type="ECO:0000256" key="7">
    <source>
        <dbReference type="ARBA" id="ARBA00023242"/>
    </source>
</evidence>
<keyword evidence="7 9" id="KW-0539">Nucleus</keyword>
<dbReference type="Pfam" id="PF20719">
    <property type="entry name" value="Med16_C"/>
    <property type="match status" value="1"/>
</dbReference>
<dbReference type="PhylomeDB" id="B6QS59"/>
<accession>B6QS59</accession>
<dbReference type="VEuPathDB" id="FungiDB:PMAA_043850"/>
<comment type="function">
    <text evidence="9">Component of the Mediator complex, a coactivator involved in the regulated transcription of nearly all RNA polymerase II-dependent genes. Mediator functions as a bridge to convey information from gene-specific regulatory proteins to the basal RNA polymerase II transcription machinery. Mediator is recruited to promoters by direct interactions with regulatory proteins and serves as a scaffold for the assembly of a functional preinitiation complex with RNA polymerase II and the general transcription factors.</text>
</comment>
<dbReference type="PANTHER" id="PTHR13224:SF6">
    <property type="entry name" value="MEDIATOR OF RNA POLYMERASE II TRANSCRIPTION SUBUNIT 16"/>
    <property type="match status" value="1"/>
</dbReference>
<keyword evidence="5 9" id="KW-0010">Activator</keyword>
<comment type="subunit">
    <text evidence="9">Component of the Mediator complex.</text>
</comment>
<dbReference type="SUPFAM" id="SSF50978">
    <property type="entry name" value="WD40 repeat-like"/>
    <property type="match status" value="1"/>
</dbReference>
<evidence type="ECO:0000256" key="2">
    <source>
        <dbReference type="ARBA" id="ARBA00006543"/>
    </source>
</evidence>
<dbReference type="GO" id="GO:0016592">
    <property type="term" value="C:mediator complex"/>
    <property type="evidence" value="ECO:0007669"/>
    <property type="project" value="InterPro"/>
</dbReference>
<evidence type="ECO:0000313" key="12">
    <source>
        <dbReference type="EMBL" id="EEA20552.1"/>
    </source>
</evidence>
<comment type="similarity">
    <text evidence="2 9">Belongs to the Mediator complex subunit 16 family.</text>
</comment>
<dbReference type="STRING" id="441960.B6QS59"/>
<organism evidence="12 13">
    <name type="scientific">Talaromyces marneffei (strain ATCC 18224 / CBS 334.59 / QM 7333)</name>
    <name type="common">Penicillium marneffei</name>
    <dbReference type="NCBI Taxonomy" id="441960"/>
    <lineage>
        <taxon>Eukaryota</taxon>
        <taxon>Fungi</taxon>
        <taxon>Dikarya</taxon>
        <taxon>Ascomycota</taxon>
        <taxon>Pezizomycotina</taxon>
        <taxon>Eurotiomycetes</taxon>
        <taxon>Eurotiomycetidae</taxon>
        <taxon>Eurotiales</taxon>
        <taxon>Trichocomaceae</taxon>
        <taxon>Talaromyces</taxon>
        <taxon>Talaromyces sect. Talaromyces</taxon>
    </lineage>
</organism>
<reference evidence="13" key="1">
    <citation type="journal article" date="2015" name="Genome Announc.">
        <title>Genome sequence of the AIDS-associated pathogen Penicillium marneffei (ATCC18224) and its near taxonomic relative Talaromyces stipitatus (ATCC10500).</title>
        <authorList>
            <person name="Nierman W.C."/>
            <person name="Fedorova-Abrams N.D."/>
            <person name="Andrianopoulos A."/>
        </authorList>
    </citation>
    <scope>NUCLEOTIDE SEQUENCE [LARGE SCALE GENOMIC DNA]</scope>
    <source>
        <strain evidence="13">ATCC 18224 / CBS 334.59 / QM 7333</strain>
    </source>
</reference>
<dbReference type="InterPro" id="IPR048339">
    <property type="entry name" value="Mediator_Med16_C"/>
</dbReference>
<dbReference type="HOGENOM" id="CLU_007624_0_0_1"/>
<dbReference type="Proteomes" id="UP000001294">
    <property type="component" value="Unassembled WGS sequence"/>
</dbReference>
<keyword evidence="4 9" id="KW-0805">Transcription regulation</keyword>
<feature type="domain" description="Mediator complex subunit 16 C-terminal" evidence="11">
    <location>
        <begin position="804"/>
        <end position="918"/>
    </location>
</feature>
<feature type="domain" description="Mediator complex subunit Med16 N-terminal" evidence="10">
    <location>
        <begin position="141"/>
        <end position="474"/>
    </location>
</feature>
<dbReference type="InterPro" id="IPR021665">
    <property type="entry name" value="Mediator_Med16_N"/>
</dbReference>
<evidence type="ECO:0000256" key="1">
    <source>
        <dbReference type="ARBA" id="ARBA00004123"/>
    </source>
</evidence>
<dbReference type="AlphaFoldDB" id="B6QS59"/>
<evidence type="ECO:0000256" key="6">
    <source>
        <dbReference type="ARBA" id="ARBA00023163"/>
    </source>
</evidence>
<evidence type="ECO:0000256" key="3">
    <source>
        <dbReference type="ARBA" id="ARBA00019614"/>
    </source>
</evidence>
<sequence length="938" mass="104843">MPLIMEEGLDVDDLFGDPNSLDLGLPTAQPTKGLAQRLDEMRLLGCCRKIAWSRLGCIAYISQDGLQVIVRHLACSPTDGKWALTEEYPQNQIAQLHLGQQLLHLCWNETGSDLAVLDASGRISILSIPAALNNLGISRQTVVDPPDDGAQVVGMMWMNSNRAVHAFHQAAKVNGRWNYSPYRRKPIGPFHPAGKPALICFTRNGIMRLLYQNPDQRWVEVSAELKTTNQSDRILTHAACLPSPNGILVATHSLSERLSLYRVQIMWNPPQWDQAQQRQASGVTPFPVPSIRIINCKTETPGRVFSFNKDQTDDLQNIAPNQSFLYQLTNLELVSGQFDNTGATTSPPCILAVYSSPYNSAAHDPQQQEPPASVMVRWQLETSTLNLHPIFEESLSKKTNGQQRTKLEIRRMEDIHFDKHVVSIDQIEFGCVLAITHDDSSVSFFDPKSMSQFTEGGDINAVTSIAQAGFRFPSDTPGLNICFSPNSCLAVVLDTDWQAQLRISDYNFEPEGDLHDGKNSIGIVALALTFSRGCAIEYNTDDLIMTISRHLSTDAQNVFVNEVYRALPINCNFSMEQDKPMQHPYVPRCLSLQAALGFQNFQTPRGLPSSVPWAVLHLRHASLLFAFFFQYSKQPKENETLDHDVLQMVYGNTKWALDFTQYLLNDLFSLAKEFEPILDDQEALAQKVKTTSSLSLTLVLASMSRAFLHLVCRGLRGVHTSSIASPFAGDGRAYSKELYALIDSAPVRFNVYEKFLNSVESAIKNAYQRAGFGDDERRTPEKDILVNSRIPAVMIPVIVSLFKQTIPAIRTEVDRMSIYLTDYSWLGFCHDRRTEHYRQTRQVDIVKKVPLRGFDLSNGIIEPNVTSNGNKAGSSSRRRCVRCCEITGDPSSPRSMLYFQLTLRLQLIRNCLCGGMWTCEDGPPTTAGTAMATHKQVG</sequence>
<evidence type="ECO:0000313" key="13">
    <source>
        <dbReference type="Proteomes" id="UP000001294"/>
    </source>
</evidence>
<dbReference type="PANTHER" id="PTHR13224">
    <property type="entry name" value="THYROID HORMONE RECEPTOR-ASSOCIATED PROTEIN-RELATED"/>
    <property type="match status" value="1"/>
</dbReference>
<dbReference type="InterPro" id="IPR036322">
    <property type="entry name" value="WD40_repeat_dom_sf"/>
</dbReference>
<evidence type="ECO:0000256" key="4">
    <source>
        <dbReference type="ARBA" id="ARBA00023015"/>
    </source>
</evidence>
<keyword evidence="13" id="KW-1185">Reference proteome</keyword>
<evidence type="ECO:0000259" key="11">
    <source>
        <dbReference type="Pfam" id="PF20719"/>
    </source>
</evidence>
<dbReference type="Pfam" id="PF11635">
    <property type="entry name" value="Med16_N"/>
    <property type="match status" value="1"/>
</dbReference>
<gene>
    <name evidence="9" type="primary">MED16</name>
    <name evidence="12" type="ORF">PMAA_043850</name>
</gene>
<dbReference type="GO" id="GO:0045893">
    <property type="term" value="P:positive regulation of DNA-templated transcription"/>
    <property type="evidence" value="ECO:0007669"/>
    <property type="project" value="TreeGrafter"/>
</dbReference>
<evidence type="ECO:0000256" key="5">
    <source>
        <dbReference type="ARBA" id="ARBA00023159"/>
    </source>
</evidence>
<protein>
    <recommendedName>
        <fullName evidence="3 9">Mediator of RNA polymerase II transcription subunit 16</fullName>
    </recommendedName>
    <alternativeName>
        <fullName evidence="8 9">Mediator complex subunit 16</fullName>
    </alternativeName>
</protein>
<dbReference type="OrthoDB" id="4139168at2759"/>
<evidence type="ECO:0000256" key="8">
    <source>
        <dbReference type="ARBA" id="ARBA00032015"/>
    </source>
</evidence>
<keyword evidence="6 9" id="KW-0804">Transcription</keyword>
<evidence type="ECO:0000259" key="10">
    <source>
        <dbReference type="Pfam" id="PF11635"/>
    </source>
</evidence>
<dbReference type="InterPro" id="IPR048338">
    <property type="entry name" value="Mediator_Med16"/>
</dbReference>
<dbReference type="EMBL" id="DS995904">
    <property type="protein sequence ID" value="EEA20552.1"/>
    <property type="molecule type" value="Genomic_DNA"/>
</dbReference>
<comment type="subcellular location">
    <subcellularLocation>
        <location evidence="1 9">Nucleus</location>
    </subcellularLocation>
</comment>